<name>A0A8T0XBS5_PANVG</name>
<evidence type="ECO:0000313" key="1">
    <source>
        <dbReference type="EMBL" id="KAG2652889.1"/>
    </source>
</evidence>
<organism evidence="1 2">
    <name type="scientific">Panicum virgatum</name>
    <name type="common">Blackwell switchgrass</name>
    <dbReference type="NCBI Taxonomy" id="38727"/>
    <lineage>
        <taxon>Eukaryota</taxon>
        <taxon>Viridiplantae</taxon>
        <taxon>Streptophyta</taxon>
        <taxon>Embryophyta</taxon>
        <taxon>Tracheophyta</taxon>
        <taxon>Spermatophyta</taxon>
        <taxon>Magnoliopsida</taxon>
        <taxon>Liliopsida</taxon>
        <taxon>Poales</taxon>
        <taxon>Poaceae</taxon>
        <taxon>PACMAD clade</taxon>
        <taxon>Panicoideae</taxon>
        <taxon>Panicodae</taxon>
        <taxon>Paniceae</taxon>
        <taxon>Panicinae</taxon>
        <taxon>Panicum</taxon>
        <taxon>Panicum sect. Hiantes</taxon>
    </lineage>
</organism>
<gene>
    <name evidence="1" type="ORF">PVAP13_1NG391519</name>
</gene>
<proteinExistence type="predicted"/>
<protein>
    <recommendedName>
        <fullName evidence="3">Reverse transcriptase zinc-binding domain-containing protein</fullName>
    </recommendedName>
</protein>
<accession>A0A8T0XBS5</accession>
<keyword evidence="2" id="KW-1185">Reference proteome</keyword>
<comment type="caution">
    <text evidence="1">The sequence shown here is derived from an EMBL/GenBank/DDBJ whole genome shotgun (WGS) entry which is preliminary data.</text>
</comment>
<dbReference type="Proteomes" id="UP000823388">
    <property type="component" value="Chromosome 1N"/>
</dbReference>
<evidence type="ECO:0008006" key="3">
    <source>
        <dbReference type="Google" id="ProtNLM"/>
    </source>
</evidence>
<dbReference type="AlphaFoldDB" id="A0A8T0XBS5"/>
<dbReference type="EMBL" id="CM029038">
    <property type="protein sequence ID" value="KAG2652889.1"/>
    <property type="molecule type" value="Genomic_DNA"/>
</dbReference>
<evidence type="ECO:0000313" key="2">
    <source>
        <dbReference type="Proteomes" id="UP000823388"/>
    </source>
</evidence>
<reference evidence="1" key="1">
    <citation type="submission" date="2020-05" db="EMBL/GenBank/DDBJ databases">
        <title>WGS assembly of Panicum virgatum.</title>
        <authorList>
            <person name="Lovell J.T."/>
            <person name="Jenkins J."/>
            <person name="Shu S."/>
            <person name="Juenger T.E."/>
            <person name="Schmutz J."/>
        </authorList>
    </citation>
    <scope>NUCLEOTIDE SEQUENCE</scope>
    <source>
        <strain evidence="1">AP13</strain>
    </source>
</reference>
<sequence>MALPSSYLRVCCNQSVEESLAHLFLHCSFAQSCWSSIGLNIGQQDPFSTLDNLRAQLNVPFFVEIIILRSWGIWMQRNDYIFKGIQPN</sequence>